<dbReference type="GeneTree" id="ENSGT00390000007310"/>
<dbReference type="Pfam" id="PF15253">
    <property type="entry name" value="STIL_N"/>
    <property type="match status" value="1"/>
</dbReference>
<dbReference type="Ensembl" id="ENSLOCT00000010485.1">
    <property type="protein sequence ID" value="ENSLOCP00000010470.1"/>
    <property type="gene ID" value="ENSLOCG00000008609.1"/>
</dbReference>
<reference evidence="5" key="1">
    <citation type="submission" date="2011-12" db="EMBL/GenBank/DDBJ databases">
        <title>The Draft Genome of Lepisosteus oculatus.</title>
        <authorList>
            <consortium name="The Broad Institute Genome Assembly &amp; Analysis Group"/>
            <consortium name="Computational R&amp;D Group"/>
            <consortium name="and Sequencing Platform"/>
            <person name="Di Palma F."/>
            <person name="Alfoldi J."/>
            <person name="Johnson J."/>
            <person name="Berlin A."/>
            <person name="Gnerre S."/>
            <person name="Jaffe D."/>
            <person name="MacCallum I."/>
            <person name="Young S."/>
            <person name="Walker B.J."/>
            <person name="Lander E.S."/>
            <person name="Lindblad-Toh K."/>
        </authorList>
    </citation>
    <scope>NUCLEOTIDE SEQUENCE [LARGE SCALE GENOMIC DNA]</scope>
</reference>
<feature type="region of interest" description="Disordered" evidence="1">
    <location>
        <begin position="457"/>
        <end position="479"/>
    </location>
</feature>
<feature type="region of interest" description="Disordered" evidence="1">
    <location>
        <begin position="1112"/>
        <end position="1132"/>
    </location>
</feature>
<dbReference type="KEGG" id="loc:102691746"/>
<dbReference type="GO" id="GO:0010171">
    <property type="term" value="P:body morphogenesis"/>
    <property type="evidence" value="ECO:0007669"/>
    <property type="project" value="Ensembl"/>
</dbReference>
<feature type="compositionally biased region" description="Polar residues" evidence="1">
    <location>
        <begin position="610"/>
        <end position="622"/>
    </location>
</feature>
<keyword evidence="5" id="KW-1185">Reference proteome</keyword>
<feature type="region of interest" description="Disordered" evidence="1">
    <location>
        <begin position="845"/>
        <end position="885"/>
    </location>
</feature>
<dbReference type="PANTHER" id="PTHR15128">
    <property type="entry name" value="TAL1 SCL INTERRUPTING LOCUS"/>
    <property type="match status" value="1"/>
</dbReference>
<dbReference type="GO" id="GO:0007052">
    <property type="term" value="P:mitotic spindle organization"/>
    <property type="evidence" value="ECO:0000318"/>
    <property type="project" value="GO_Central"/>
</dbReference>
<feature type="region of interest" description="Disordered" evidence="1">
    <location>
        <begin position="975"/>
        <end position="1019"/>
    </location>
</feature>
<dbReference type="OMA" id="CKCGYLT"/>
<feature type="domain" description="STIL coiled coil region" evidence="3">
    <location>
        <begin position="763"/>
        <end position="791"/>
    </location>
</feature>
<evidence type="ECO:0000313" key="4">
    <source>
        <dbReference type="Ensembl" id="ENSLOCP00000010470.1"/>
    </source>
</evidence>
<dbReference type="GO" id="GO:0051225">
    <property type="term" value="P:spindle assembly"/>
    <property type="evidence" value="ECO:0007669"/>
    <property type="project" value="Ensembl"/>
</dbReference>
<dbReference type="InParanoid" id="W5MQ11"/>
<dbReference type="GO" id="GO:0005815">
    <property type="term" value="C:microtubule organizing center"/>
    <property type="evidence" value="ECO:0000318"/>
    <property type="project" value="GO_Central"/>
</dbReference>
<feature type="compositionally biased region" description="Low complexity" evidence="1">
    <location>
        <begin position="582"/>
        <end position="593"/>
    </location>
</feature>
<sequence length="1307" mass="141538">MSVPVNLRNAPLHFVEGAYSKIQQQRIPRPSENMLNPFSFPKTRTALWDPSLCGEVTSLHLSYYRNPRLLVVEKALRLAHRHARQSDGSFFCFLLGSMMVDDDEEGITLTLDRFDPGRQLQGSPGKVPTALLPGDFVVPCTISTQGPALPDTVVHSAEDFNIAFKMLQHWCSSREPLDPSKLLTMRAHLVCAENMDSLCFRLHWAAVTVANTLDATPIRPVPIIPTALARNLTSPMGLTQVQSTCKFGFLTMDQTRKLLLLLESDPKAYTLPLVGIWLSGVTNVQSPQVWVCCLRYLFSSSLHDRVMSEGGGFLVVLYTSTHRYPEFYQCHQYNGQKELNFQLLKSTEFVNLYKDVEPSEGRPLQFELSAESQNKEREFFKEVASQVSFPSSSTSSPKMKLSTSDHDSGVEDEDLSPRPSPSPHPVSQQLHRIHPSVPELSLVLDGNFTDAKKVMPEASTAKTPNSDLHHLVKGGALPPLQSVHPAAKLSSQGSNTSPAPVSRLVTPMILPSKGCKGRLSPAQNPSVAWKDSPPTRKSSKSSASSLSSASSSSSASTPKSGPSPNTSVHQPKARSPVSIMKGPSPVGRVGQPGPQRPPSPSCTLSYRGGTHSTNFPSQTPLRSASFPFSGPNTASTCSCHHPHGHITCCHSNAWQGMSSAAPGSPGTSCPSDVSPRDCGISSFPQGNGCQSCGHCGLICVTSSPTDHLSHGKCSPVRDASVPVLPSTQTASPCKGQCCLRQQSCVALLPSYPAEDSAVGLLPADAYKILLEQDRQLKLLQAQIQRLLEAQNSPSGSSTVPCRRTPPEQAETQLQFLATETQTAPGVQMRKSVSIAVSTGASLFWSPTAEQQEEQQSEWQAPDKAALSVSGERGSEAFPPNAVNNPSFSETAVQEEALESKIQGSPCGVGPLALFQNSVLTECASVSFQSQPAEGASKLLQESPPEDNCQLQDEQKFYKDLLGQVNSRLQTSICEEEEEQDKWGNLQQTPGISPERHPPQCSPLPQKNSKKNTSGTRQASDQDHILSATLRQLQQFGVTVDLDSVRGKVTKTNVERASTLACINAGAVIPRLSYMSLGNVGASDFGSSGADLSLEANAIALKYLSDSQLSQLSERRKATSRDPVTTSALLPPGPMERSMLGLSVMSPSNMSFATRKYMKRYGLIEADDSSEEEEDGKSVLLKTQPMTGQLGFRSENLESRTDTQHQISTSGSYCGWGGKGGPALKDITNDASSPKPPNHDSQSQLLRDLRPKMNLLVTQCSRNSEENGVQLFPEKLQPTSTELIGHNTQESVGNFLDMNRLRQLPKLF</sequence>
<dbReference type="InterPro" id="IPR026123">
    <property type="entry name" value="STIL"/>
</dbReference>
<dbReference type="EMBL" id="AHAT01026974">
    <property type="status" value="NOT_ANNOTATED_CDS"/>
    <property type="molecule type" value="Genomic_DNA"/>
</dbReference>
<accession>W5MQ11</accession>
<evidence type="ECO:0000259" key="2">
    <source>
        <dbReference type="Pfam" id="PF15253"/>
    </source>
</evidence>
<name>W5MQ11_LEPOC</name>
<protein>
    <submittedName>
        <fullName evidence="4">STIL centriolar assembly protein</fullName>
    </submittedName>
</protein>
<reference evidence="4" key="3">
    <citation type="submission" date="2025-09" db="UniProtKB">
        <authorList>
            <consortium name="Ensembl"/>
        </authorList>
    </citation>
    <scope>IDENTIFICATION</scope>
</reference>
<dbReference type="InterPro" id="IPR058559">
    <property type="entry name" value="PRM_STIL"/>
</dbReference>
<evidence type="ECO:0000313" key="5">
    <source>
        <dbReference type="Proteomes" id="UP000018468"/>
    </source>
</evidence>
<reference evidence="4" key="2">
    <citation type="submission" date="2025-08" db="UniProtKB">
        <authorList>
            <consortium name="Ensembl"/>
        </authorList>
    </citation>
    <scope>IDENTIFICATION</scope>
</reference>
<dbReference type="Proteomes" id="UP000018468">
    <property type="component" value="Linkage group LG10"/>
</dbReference>
<dbReference type="STRING" id="7918.ENSLOCP00000010470"/>
<evidence type="ECO:0000256" key="1">
    <source>
        <dbReference type="SAM" id="MobiDB-lite"/>
    </source>
</evidence>
<dbReference type="GO" id="GO:0007224">
    <property type="term" value="P:smoothened signaling pathway"/>
    <property type="evidence" value="ECO:0000318"/>
    <property type="project" value="GO_Central"/>
</dbReference>
<dbReference type="FunCoup" id="W5MQ11">
    <property type="interactions" value="1417"/>
</dbReference>
<dbReference type="PANTHER" id="PTHR15128:SF0">
    <property type="entry name" value="SCL-INTERRUPTING LOCUS PROTEIN"/>
    <property type="match status" value="1"/>
</dbReference>
<feature type="region of interest" description="Disordered" evidence="1">
    <location>
        <begin position="389"/>
        <end position="430"/>
    </location>
</feature>
<dbReference type="CTD" id="6491"/>
<dbReference type="Bgee" id="ENSLOCG00000008609">
    <property type="expression patterns" value="Expressed in ovary and 13 other cell types or tissues"/>
</dbReference>
<dbReference type="Pfam" id="PF26399">
    <property type="entry name" value="PRM_STIL"/>
    <property type="match status" value="1"/>
</dbReference>
<dbReference type="GO" id="GO:0031023">
    <property type="term" value="P:microtubule organizing center organization"/>
    <property type="evidence" value="ECO:0000318"/>
    <property type="project" value="GO_Central"/>
</dbReference>
<organism evidence="4 5">
    <name type="scientific">Lepisosteus oculatus</name>
    <name type="common">Spotted gar</name>
    <dbReference type="NCBI Taxonomy" id="7918"/>
    <lineage>
        <taxon>Eukaryota</taxon>
        <taxon>Metazoa</taxon>
        <taxon>Chordata</taxon>
        <taxon>Craniata</taxon>
        <taxon>Vertebrata</taxon>
        <taxon>Euteleostomi</taxon>
        <taxon>Actinopterygii</taxon>
        <taxon>Neopterygii</taxon>
        <taxon>Holostei</taxon>
        <taxon>Semionotiformes</taxon>
        <taxon>Lepisosteidae</taxon>
        <taxon>Lepisosteus</taxon>
    </lineage>
</organism>
<dbReference type="GeneID" id="102691746"/>
<feature type="region of interest" description="Disordered" evidence="1">
    <location>
        <begin position="512"/>
        <end position="624"/>
    </location>
</feature>
<evidence type="ECO:0000259" key="3">
    <source>
        <dbReference type="Pfam" id="PF25775"/>
    </source>
</evidence>
<dbReference type="Pfam" id="PF25775">
    <property type="entry name" value="CC_STIL"/>
    <property type="match status" value="1"/>
</dbReference>
<feature type="compositionally biased region" description="Low complexity" evidence="1">
    <location>
        <begin position="540"/>
        <end position="564"/>
    </location>
</feature>
<dbReference type="InterPro" id="IPR057655">
    <property type="entry name" value="STIL_CC"/>
</dbReference>
<feature type="domain" description="STIL N-terminal" evidence="2">
    <location>
        <begin position="47"/>
        <end position="388"/>
    </location>
</feature>
<dbReference type="OrthoDB" id="76173at2759"/>
<proteinExistence type="predicted"/>
<feature type="compositionally biased region" description="Low complexity" evidence="1">
    <location>
        <begin position="389"/>
        <end position="402"/>
    </location>
</feature>
<dbReference type="GO" id="GO:0071539">
    <property type="term" value="P:protein localization to centrosome"/>
    <property type="evidence" value="ECO:0000318"/>
    <property type="project" value="GO_Central"/>
</dbReference>
<dbReference type="InterPro" id="IPR057731">
    <property type="entry name" value="STIL_N"/>
</dbReference>
<dbReference type="eggNOG" id="ENOG502QVJ5">
    <property type="taxonomic scope" value="Eukaryota"/>
</dbReference>
<dbReference type="GO" id="GO:0070050">
    <property type="term" value="P:neuron cellular homeostasis"/>
    <property type="evidence" value="ECO:0007669"/>
    <property type="project" value="Ensembl"/>
</dbReference>
<feature type="compositionally biased region" description="Polar residues" evidence="1">
    <location>
        <begin position="1002"/>
        <end position="1018"/>
    </location>
</feature>